<comment type="similarity">
    <text evidence="6">Belongs to the ABC-4 integral membrane protein family.</text>
</comment>
<dbReference type="Pfam" id="PF02687">
    <property type="entry name" value="FtsX"/>
    <property type="match status" value="2"/>
</dbReference>
<feature type="transmembrane region" description="Helical" evidence="7">
    <location>
        <begin position="536"/>
        <end position="560"/>
    </location>
</feature>
<dbReference type="GO" id="GO:0022857">
    <property type="term" value="F:transmembrane transporter activity"/>
    <property type="evidence" value="ECO:0007669"/>
    <property type="project" value="TreeGrafter"/>
</dbReference>
<dbReference type="GO" id="GO:0005886">
    <property type="term" value="C:plasma membrane"/>
    <property type="evidence" value="ECO:0007669"/>
    <property type="project" value="UniProtKB-SubCell"/>
</dbReference>
<evidence type="ECO:0000313" key="11">
    <source>
        <dbReference type="Proteomes" id="UP000612362"/>
    </source>
</evidence>
<dbReference type="Proteomes" id="UP000612362">
    <property type="component" value="Unassembled WGS sequence"/>
</dbReference>
<evidence type="ECO:0008006" key="12">
    <source>
        <dbReference type="Google" id="ProtNLM"/>
    </source>
</evidence>
<keyword evidence="4 7" id="KW-1133">Transmembrane helix</keyword>
<feature type="transmembrane region" description="Helical" evidence="7">
    <location>
        <begin position="718"/>
        <end position="742"/>
    </location>
</feature>
<keyword evidence="11" id="KW-1185">Reference proteome</keyword>
<comment type="subcellular location">
    <subcellularLocation>
        <location evidence="1">Cell membrane</location>
        <topology evidence="1">Multi-pass membrane protein</topology>
    </subcellularLocation>
</comment>
<feature type="domain" description="ABC3 transporter permease C-terminal" evidence="8">
    <location>
        <begin position="721"/>
        <end position="831"/>
    </location>
</feature>
<keyword evidence="2" id="KW-1003">Cell membrane</keyword>
<feature type="transmembrane region" description="Helical" evidence="7">
    <location>
        <begin position="799"/>
        <end position="823"/>
    </location>
</feature>
<evidence type="ECO:0000256" key="4">
    <source>
        <dbReference type="ARBA" id="ARBA00022989"/>
    </source>
</evidence>
<feature type="transmembrane region" description="Helical" evidence="7">
    <location>
        <begin position="765"/>
        <end position="787"/>
    </location>
</feature>
<feature type="transmembrane region" description="Helical" evidence="7">
    <location>
        <begin position="662"/>
        <end position="684"/>
    </location>
</feature>
<evidence type="ECO:0000256" key="6">
    <source>
        <dbReference type="ARBA" id="ARBA00038076"/>
    </source>
</evidence>
<feature type="transmembrane region" description="Helical" evidence="7">
    <location>
        <begin position="12"/>
        <end position="35"/>
    </location>
</feature>
<feature type="transmembrane region" description="Helical" evidence="7">
    <location>
        <begin position="380"/>
        <end position="407"/>
    </location>
</feature>
<dbReference type="InterPro" id="IPR003838">
    <property type="entry name" value="ABC3_permease_C"/>
</dbReference>
<dbReference type="InterPro" id="IPR025857">
    <property type="entry name" value="MacB_PCD"/>
</dbReference>
<evidence type="ECO:0000256" key="5">
    <source>
        <dbReference type="ARBA" id="ARBA00023136"/>
    </source>
</evidence>
<comment type="caution">
    <text evidence="10">The sequence shown here is derived from an EMBL/GenBank/DDBJ whole genome shotgun (WGS) entry which is preliminary data.</text>
</comment>
<accession>A0A8J3ICV3</accession>
<feature type="transmembrane region" description="Helical" evidence="7">
    <location>
        <begin position="439"/>
        <end position="461"/>
    </location>
</feature>
<name>A0A8J3ICV3_9CHLR</name>
<feature type="transmembrane region" description="Helical" evidence="7">
    <location>
        <begin position="335"/>
        <end position="360"/>
    </location>
</feature>
<feature type="transmembrane region" description="Helical" evidence="7">
    <location>
        <begin position="56"/>
        <end position="75"/>
    </location>
</feature>
<protein>
    <recommendedName>
        <fullName evidence="12">FtsX-like permease family protein</fullName>
    </recommendedName>
</protein>
<evidence type="ECO:0000313" key="10">
    <source>
        <dbReference type="EMBL" id="GHO49029.1"/>
    </source>
</evidence>
<keyword evidence="3 7" id="KW-0812">Transmembrane</keyword>
<sequence length="840" mass="90627">MNLSLNLFGLSATIQALLLAVLVGGSLLILTGLSMNNPLLWRMGMRNILRHRAQTLIMLTGLLLSSIFLTVSFGLPDSLSHSVTADRLEKLGDVNESVTGHFTQAEIDSALGHIRQQTGVQATTAVYLNPLAANFRVQRTGATLTNQYILALPPDFEQVYGPLHNSQGQTVASASLRSGEVLLSRSVARSLDVKPGDHVRITIHEQNGTLDATVRDILSNDPTITGGELGFNGSYPEIILPLATIQQFTLQSTHESLPPNTICIKNVSLGNSQAILTSLEQLFHTPTDTHGTTPVPLNRTTIHALNPGMIENTGWNPLGNKGDFITTSAGRQVDLLLPVCVGLLLSAGLLLLMLLCLFLAADRRVELGMARAIGLQRHHLVQTLLIECCGYSLLAVVPGVLIGLGVLKLELLTLSTLPSLSFTSSAGIPLQLWINWQSVLSVLCIGVLTTLIVTWLTGTWISHSNIVTTIRNLDDLHGRTHLKDLLSELRTAPTLARRGTASLRLLQSFFVRGPLCLLMGYLLLQLGQSPVAGWLAPLGMAVLIGGAGLLLTWLCTILRFPASMGRWLGGTLIGLGWLVYGLQTGAGTLLFVFTTIPPTDAHRELENVTLSLLFSLLLPLIGLVVLVLMNSDGLATALHMIIRQVRGLAPISRISFSYPLTFRFRTGVAVSLLSLVQFLVMLIMTTNLGIGQQVTNTSSGSSVIAAQNAYTTNITRFFVAYLIIGIFFSAVSIGVIAFRAVAERRQQIGMLRALGFSRALVRRSFLLEASFIVTLSLLIGTTLAWWLVSQIAHATLKDFAIPVLPTLGLLLGCYLVAFVCSFIPAQQASGILPAEALRYE</sequence>
<evidence type="ECO:0000256" key="3">
    <source>
        <dbReference type="ARBA" id="ARBA00022692"/>
    </source>
</evidence>
<keyword evidence="5 7" id="KW-0472">Membrane</keyword>
<proteinExistence type="inferred from homology"/>
<reference evidence="10" key="1">
    <citation type="submission" date="2020-10" db="EMBL/GenBank/DDBJ databases">
        <title>Taxonomic study of unclassified bacteria belonging to the class Ktedonobacteria.</title>
        <authorList>
            <person name="Yabe S."/>
            <person name="Wang C.M."/>
            <person name="Zheng Y."/>
            <person name="Sakai Y."/>
            <person name="Cavaletti L."/>
            <person name="Monciardini P."/>
            <person name="Donadio S."/>
        </authorList>
    </citation>
    <scope>NUCLEOTIDE SEQUENCE</scope>
    <source>
        <strain evidence="10">SOSP1-1</strain>
    </source>
</reference>
<evidence type="ECO:0000256" key="7">
    <source>
        <dbReference type="SAM" id="Phobius"/>
    </source>
</evidence>
<dbReference type="Pfam" id="PF12704">
    <property type="entry name" value="MacB_PCD"/>
    <property type="match status" value="1"/>
</dbReference>
<feature type="transmembrane region" description="Helical" evidence="7">
    <location>
        <begin position="572"/>
        <end position="596"/>
    </location>
</feature>
<dbReference type="AlphaFoldDB" id="A0A8J3ICV3"/>
<dbReference type="EMBL" id="BNJF01000004">
    <property type="protein sequence ID" value="GHO49029.1"/>
    <property type="molecule type" value="Genomic_DNA"/>
</dbReference>
<feature type="transmembrane region" description="Helical" evidence="7">
    <location>
        <begin position="616"/>
        <end position="641"/>
    </location>
</feature>
<feature type="transmembrane region" description="Helical" evidence="7">
    <location>
        <begin position="505"/>
        <end position="524"/>
    </location>
</feature>
<evidence type="ECO:0000259" key="8">
    <source>
        <dbReference type="Pfam" id="PF02687"/>
    </source>
</evidence>
<dbReference type="PANTHER" id="PTHR30572">
    <property type="entry name" value="MEMBRANE COMPONENT OF TRANSPORTER-RELATED"/>
    <property type="match status" value="1"/>
</dbReference>
<dbReference type="RefSeq" id="WP_220198148.1">
    <property type="nucleotide sequence ID" value="NZ_BNJF01000004.1"/>
</dbReference>
<feature type="domain" description="MacB-like periplasmic core" evidence="9">
    <location>
        <begin position="55"/>
        <end position="251"/>
    </location>
</feature>
<dbReference type="PANTHER" id="PTHR30572:SF4">
    <property type="entry name" value="ABC TRANSPORTER PERMEASE YTRF"/>
    <property type="match status" value="1"/>
</dbReference>
<dbReference type="InterPro" id="IPR050250">
    <property type="entry name" value="Macrolide_Exporter_MacB"/>
</dbReference>
<evidence type="ECO:0000259" key="9">
    <source>
        <dbReference type="Pfam" id="PF12704"/>
    </source>
</evidence>
<evidence type="ECO:0000256" key="2">
    <source>
        <dbReference type="ARBA" id="ARBA00022475"/>
    </source>
</evidence>
<gene>
    <name evidence="10" type="ORF">KSX_71920</name>
</gene>
<evidence type="ECO:0000256" key="1">
    <source>
        <dbReference type="ARBA" id="ARBA00004651"/>
    </source>
</evidence>
<feature type="domain" description="ABC3 transporter permease C-terminal" evidence="8">
    <location>
        <begin position="342"/>
        <end position="457"/>
    </location>
</feature>
<organism evidence="10 11">
    <name type="scientific">Ktedonospora formicarum</name>
    <dbReference type="NCBI Taxonomy" id="2778364"/>
    <lineage>
        <taxon>Bacteria</taxon>
        <taxon>Bacillati</taxon>
        <taxon>Chloroflexota</taxon>
        <taxon>Ktedonobacteria</taxon>
        <taxon>Ktedonobacterales</taxon>
        <taxon>Ktedonobacteraceae</taxon>
        <taxon>Ktedonospora</taxon>
    </lineage>
</organism>